<comment type="similarity">
    <text evidence="2 6">Belongs to the GMC oxidoreductase family.</text>
</comment>
<dbReference type="PIRSF" id="PIRSF000137">
    <property type="entry name" value="Alcohol_oxidase"/>
    <property type="match status" value="1"/>
</dbReference>
<dbReference type="SUPFAM" id="SSF54373">
    <property type="entry name" value="FAD-linked reductases, C-terminal domain"/>
    <property type="match status" value="1"/>
</dbReference>
<keyword evidence="10" id="KW-1185">Reference proteome</keyword>
<feature type="binding site" evidence="5">
    <location>
        <begin position="92"/>
        <end position="95"/>
    </location>
    <ligand>
        <name>FAD</name>
        <dbReference type="ChEBI" id="CHEBI:57692"/>
    </ligand>
</feature>
<evidence type="ECO:0000313" key="9">
    <source>
        <dbReference type="EMBL" id="KAK3097269.1"/>
    </source>
</evidence>
<dbReference type="SUPFAM" id="SSF51905">
    <property type="entry name" value="FAD/NAD(P)-binding domain"/>
    <property type="match status" value="1"/>
</dbReference>
<dbReference type="InterPro" id="IPR000172">
    <property type="entry name" value="GMC_OxRdtase_N"/>
</dbReference>
<name>A0AA88Y9Q4_PINIB</name>
<accession>A0AA88Y9Q4</accession>
<feature type="domain" description="Glucose-methanol-choline oxidoreductase N-terminal" evidence="8">
    <location>
        <begin position="255"/>
        <end position="269"/>
    </location>
</feature>
<evidence type="ECO:0000259" key="7">
    <source>
        <dbReference type="PROSITE" id="PS00623"/>
    </source>
</evidence>
<dbReference type="PANTHER" id="PTHR11552">
    <property type="entry name" value="GLUCOSE-METHANOL-CHOLINE GMC OXIDOREDUCTASE"/>
    <property type="match status" value="1"/>
</dbReference>
<dbReference type="AlphaFoldDB" id="A0AA88Y9Q4"/>
<comment type="caution">
    <text evidence="9">The sequence shown here is derived from an EMBL/GenBank/DDBJ whole genome shotgun (WGS) entry which is preliminary data.</text>
</comment>
<dbReference type="InterPro" id="IPR012132">
    <property type="entry name" value="GMC_OxRdtase"/>
</dbReference>
<dbReference type="GO" id="GO:0016614">
    <property type="term" value="F:oxidoreductase activity, acting on CH-OH group of donors"/>
    <property type="evidence" value="ECO:0007669"/>
    <property type="project" value="InterPro"/>
</dbReference>
<feature type="domain" description="Glucose-methanol-choline oxidoreductase N-terminal" evidence="7">
    <location>
        <begin position="82"/>
        <end position="105"/>
    </location>
</feature>
<evidence type="ECO:0000256" key="1">
    <source>
        <dbReference type="ARBA" id="ARBA00001974"/>
    </source>
</evidence>
<dbReference type="PROSITE" id="PS00623">
    <property type="entry name" value="GMC_OXRED_1"/>
    <property type="match status" value="1"/>
</dbReference>
<dbReference type="Pfam" id="PF05199">
    <property type="entry name" value="GMC_oxred_C"/>
    <property type="match status" value="1"/>
</dbReference>
<gene>
    <name evidence="9" type="ORF">FSP39_008216</name>
</gene>
<evidence type="ECO:0000256" key="5">
    <source>
        <dbReference type="PIRSR" id="PIRSR000137-2"/>
    </source>
</evidence>
<dbReference type="Proteomes" id="UP001186944">
    <property type="component" value="Unassembled WGS sequence"/>
</dbReference>
<comment type="cofactor">
    <cofactor evidence="1 5">
        <name>FAD</name>
        <dbReference type="ChEBI" id="CHEBI:57692"/>
    </cofactor>
</comment>
<feature type="binding site" evidence="5">
    <location>
        <position position="84"/>
    </location>
    <ligand>
        <name>FAD</name>
        <dbReference type="ChEBI" id="CHEBI:57692"/>
    </ligand>
</feature>
<dbReference type="Pfam" id="PF00732">
    <property type="entry name" value="GMC_oxred_N"/>
    <property type="match status" value="1"/>
</dbReference>
<evidence type="ECO:0000313" key="10">
    <source>
        <dbReference type="Proteomes" id="UP001186944"/>
    </source>
</evidence>
<dbReference type="PROSITE" id="PS00624">
    <property type="entry name" value="GMC_OXRED_2"/>
    <property type="match status" value="1"/>
</dbReference>
<keyword evidence="4 5" id="KW-0274">FAD</keyword>
<evidence type="ECO:0000256" key="4">
    <source>
        <dbReference type="ARBA" id="ARBA00022827"/>
    </source>
</evidence>
<keyword evidence="3 6" id="KW-0285">Flavoprotein</keyword>
<feature type="binding site" evidence="5">
    <location>
        <position position="220"/>
    </location>
    <ligand>
        <name>FAD</name>
        <dbReference type="ChEBI" id="CHEBI:57692"/>
    </ligand>
</feature>
<dbReference type="PANTHER" id="PTHR11552:SF147">
    <property type="entry name" value="CHOLINE DEHYDROGENASE, MITOCHONDRIAL"/>
    <property type="match status" value="1"/>
</dbReference>
<dbReference type="Gene3D" id="3.50.50.60">
    <property type="entry name" value="FAD/NAD(P)-binding domain"/>
    <property type="match status" value="1"/>
</dbReference>
<organism evidence="9 10">
    <name type="scientific">Pinctada imbricata</name>
    <name type="common">Atlantic pearl-oyster</name>
    <name type="synonym">Pinctada martensii</name>
    <dbReference type="NCBI Taxonomy" id="66713"/>
    <lineage>
        <taxon>Eukaryota</taxon>
        <taxon>Metazoa</taxon>
        <taxon>Spiralia</taxon>
        <taxon>Lophotrochozoa</taxon>
        <taxon>Mollusca</taxon>
        <taxon>Bivalvia</taxon>
        <taxon>Autobranchia</taxon>
        <taxon>Pteriomorphia</taxon>
        <taxon>Pterioida</taxon>
        <taxon>Pterioidea</taxon>
        <taxon>Pteriidae</taxon>
        <taxon>Pinctada</taxon>
    </lineage>
</organism>
<evidence type="ECO:0000256" key="3">
    <source>
        <dbReference type="ARBA" id="ARBA00022630"/>
    </source>
</evidence>
<dbReference type="GO" id="GO:0050660">
    <property type="term" value="F:flavin adenine dinucleotide binding"/>
    <property type="evidence" value="ECO:0007669"/>
    <property type="project" value="InterPro"/>
</dbReference>
<dbReference type="EMBL" id="VSWD01000007">
    <property type="protein sequence ID" value="KAK3097269.1"/>
    <property type="molecule type" value="Genomic_DNA"/>
</dbReference>
<sequence length="576" mass="64047">YIRLSVGAGSSGSVLANRLSEDPSNSVLVVEAGGSGEWSVSIAIPFLQGLVLQSKHDWGYKTEPQKFACKGLKDQRSYWPRGRVLGGSSSMNGMVYVRGSRHDFDDWAANGCQGWSYKDVLPYFIKSENIQISDCKNSDYHGKDGPLHVSSGNATPLADIFGDAMEEMGYRTVDTNGEDMIGYSKTQLTTKNGVRCDTAKAFLRPAMSRPNLHVSINTIVSKVIIENGRAVGIKVIKDRVEHVIRCNKEVILSAGSIGTPQILLLSGIGPAEHLNELRISVQADLPVGQNLQDHLFTPLSFFPNESLSVTTGKLLNPTSILQWIVQGTGYLSISGLEGNTFVKTNANDSNNYPDIQMHLYSVSMSKQARDRALEVVNLKPEYATVVTSTENLSKERFQIFVILLHPKSRGTIKLRSTDPFDHPIIDPNYLSESEDVETMIRGIRFALKVANTSVFNKFGIDDTHPHFDMPSWRRYKYGTDAYWEEYIRHLTFTVYHPSCTCAMGRKDDPEAVVDPNLRVRGIENLRVADCSVMRNITSGNTNAPTIMIGEKAADLILQRDSVKDIKQRIRHILDKV</sequence>
<evidence type="ECO:0000256" key="2">
    <source>
        <dbReference type="ARBA" id="ARBA00010790"/>
    </source>
</evidence>
<feature type="non-terminal residue" evidence="9">
    <location>
        <position position="1"/>
    </location>
</feature>
<protein>
    <recommendedName>
        <fullName evidence="7 8">Glucose-methanol-choline oxidoreductase N-terminal domain-containing protein</fullName>
    </recommendedName>
</protein>
<evidence type="ECO:0000256" key="6">
    <source>
        <dbReference type="RuleBase" id="RU003968"/>
    </source>
</evidence>
<reference evidence="9" key="1">
    <citation type="submission" date="2019-08" db="EMBL/GenBank/DDBJ databases">
        <title>The improved chromosome-level genome for the pearl oyster Pinctada fucata martensii using PacBio sequencing and Hi-C.</title>
        <authorList>
            <person name="Zheng Z."/>
        </authorList>
    </citation>
    <scope>NUCLEOTIDE SEQUENCE</scope>
    <source>
        <strain evidence="9">ZZ-2019</strain>
        <tissue evidence="9">Adductor muscle</tissue>
    </source>
</reference>
<proteinExistence type="inferred from homology"/>
<evidence type="ECO:0000259" key="8">
    <source>
        <dbReference type="PROSITE" id="PS00624"/>
    </source>
</evidence>
<dbReference type="InterPro" id="IPR007867">
    <property type="entry name" value="GMC_OxRtase_C"/>
</dbReference>
<dbReference type="Gene3D" id="3.30.560.10">
    <property type="entry name" value="Glucose Oxidase, domain 3"/>
    <property type="match status" value="1"/>
</dbReference>
<dbReference type="InterPro" id="IPR036188">
    <property type="entry name" value="FAD/NAD-bd_sf"/>
</dbReference>